<dbReference type="InterPro" id="IPR006668">
    <property type="entry name" value="Mg_transptr_MgtE_intracell_dom"/>
</dbReference>
<dbReference type="SUPFAM" id="SSF158791">
    <property type="entry name" value="MgtE N-terminal domain-like"/>
    <property type="match status" value="1"/>
</dbReference>
<sequence>MVTLLEGLITMNNYEKIFKAAKKNDRETFRKLFFRLHLKDQEELYHALYQKNKRKIEDLLSPNEFAELFERMSPRDQKDVYNLFSPEYVARLFPYMEIDNIVRFLSYLNQEENIQLLELLSVSERNKIEEMLVFEPETAGSIMNKNYIIGSANQTIKQITEHVRIVAQTVETVYYIYILDEKEMLIGVISLRDLILHPEEEILANVMVTKLAFVPVNADQETAAHLLQKYDLVAVPVLDKAGRMVGIITVDDLMDIMSAEVTEDFNDFAAIGKRKKKEVDEGSTWDSARVRMPWIIILIFLGIISASLISSFEETLNEVVLLAAFIPIIMDTAGNVGTQSLAVSVRKLSLGEKVISNSFWKIIWREFIIGIILGSAAGIVLGLVVAVFYGNPILGLVIGVSLLITLSISNVVGAVIPVLINKMHIDPAVASGPFITTINDAVGLFIYFTIATQFLHLL</sequence>
<keyword evidence="12" id="KW-1185">Reference proteome</keyword>
<dbReference type="Pfam" id="PF01769">
    <property type="entry name" value="MgtE"/>
    <property type="match status" value="1"/>
</dbReference>
<dbReference type="Gene3D" id="1.25.60.10">
    <property type="entry name" value="MgtE N-terminal domain-like"/>
    <property type="match status" value="1"/>
</dbReference>
<comment type="subunit">
    <text evidence="9">Homodimer.</text>
</comment>
<dbReference type="Pfam" id="PF03448">
    <property type="entry name" value="MgtE_N"/>
    <property type="match status" value="1"/>
</dbReference>
<proteinExistence type="inferred from homology"/>
<keyword evidence="9" id="KW-0479">Metal-binding</keyword>
<dbReference type="SUPFAM" id="SSF54631">
    <property type="entry name" value="CBS-domain pair"/>
    <property type="match status" value="1"/>
</dbReference>
<dbReference type="CDD" id="cd04606">
    <property type="entry name" value="CBS_pair_Mg_transporter"/>
    <property type="match status" value="1"/>
</dbReference>
<dbReference type="GO" id="GO:0005886">
    <property type="term" value="C:plasma membrane"/>
    <property type="evidence" value="ECO:0007669"/>
    <property type="project" value="UniProtKB-SubCell"/>
</dbReference>
<name>A0A1W1ZKC0_9LACT</name>
<evidence type="ECO:0000256" key="8">
    <source>
        <dbReference type="PROSITE-ProRule" id="PRU00703"/>
    </source>
</evidence>
<dbReference type="NCBIfam" id="TIGR00400">
    <property type="entry name" value="mgtE"/>
    <property type="match status" value="1"/>
</dbReference>
<feature type="transmembrane region" description="Helical" evidence="9">
    <location>
        <begin position="396"/>
        <end position="420"/>
    </location>
</feature>
<dbReference type="PANTHER" id="PTHR43773">
    <property type="entry name" value="MAGNESIUM TRANSPORTER MGTE"/>
    <property type="match status" value="1"/>
</dbReference>
<keyword evidence="5 9" id="KW-0460">Magnesium</keyword>
<evidence type="ECO:0000256" key="1">
    <source>
        <dbReference type="ARBA" id="ARBA00004141"/>
    </source>
</evidence>
<keyword evidence="6 9" id="KW-1133">Transmembrane helix</keyword>
<keyword evidence="8" id="KW-0129">CBS domain</keyword>
<reference evidence="12" key="1">
    <citation type="submission" date="2017-04" db="EMBL/GenBank/DDBJ databases">
        <authorList>
            <person name="Varghese N."/>
            <person name="Submissions S."/>
        </authorList>
    </citation>
    <scope>NUCLEOTIDE SEQUENCE [LARGE SCALE GENOMIC DNA]</scope>
    <source>
        <strain evidence="12">DSM 21500</strain>
    </source>
</reference>
<evidence type="ECO:0000313" key="12">
    <source>
        <dbReference type="Proteomes" id="UP000243884"/>
    </source>
</evidence>
<dbReference type="InterPro" id="IPR006667">
    <property type="entry name" value="SLC41_membr_dom"/>
</dbReference>
<keyword evidence="4 9" id="KW-0812">Transmembrane</keyword>
<evidence type="ECO:0000256" key="5">
    <source>
        <dbReference type="ARBA" id="ARBA00022842"/>
    </source>
</evidence>
<keyword evidence="7 9" id="KW-0472">Membrane</keyword>
<comment type="subcellular location">
    <subcellularLocation>
        <location evidence="9">Cell membrane</location>
        <topology evidence="9">Multi-pass membrane protein</topology>
    </subcellularLocation>
    <subcellularLocation>
        <location evidence="1">Membrane</location>
        <topology evidence="1">Multi-pass membrane protein</topology>
    </subcellularLocation>
</comment>
<gene>
    <name evidence="11" type="ORF">SAMN04487984_1372</name>
</gene>
<dbReference type="InterPro" id="IPR036739">
    <property type="entry name" value="SLC41_membr_dom_sf"/>
</dbReference>
<comment type="function">
    <text evidence="9">Acts as a magnesium transporter.</text>
</comment>
<evidence type="ECO:0000259" key="10">
    <source>
        <dbReference type="PROSITE" id="PS51371"/>
    </source>
</evidence>
<dbReference type="STRING" id="371602.SAMN04487984_1372"/>
<comment type="similarity">
    <text evidence="2 9">Belongs to the SLC41A transporter family.</text>
</comment>
<dbReference type="PANTHER" id="PTHR43773:SF1">
    <property type="entry name" value="MAGNESIUM TRANSPORTER MGTE"/>
    <property type="match status" value="1"/>
</dbReference>
<feature type="transmembrane region" description="Helical" evidence="9">
    <location>
        <begin position="432"/>
        <end position="455"/>
    </location>
</feature>
<organism evidence="11 12">
    <name type="scientific">Aerococcus suis</name>
    <dbReference type="NCBI Taxonomy" id="371602"/>
    <lineage>
        <taxon>Bacteria</taxon>
        <taxon>Bacillati</taxon>
        <taxon>Bacillota</taxon>
        <taxon>Bacilli</taxon>
        <taxon>Lactobacillales</taxon>
        <taxon>Aerococcaceae</taxon>
        <taxon>Aerococcus</taxon>
    </lineage>
</organism>
<evidence type="ECO:0000256" key="3">
    <source>
        <dbReference type="ARBA" id="ARBA00022448"/>
    </source>
</evidence>
<protein>
    <recommendedName>
        <fullName evidence="9">Magnesium transporter MgtE</fullName>
    </recommendedName>
</protein>
<feature type="transmembrane region" description="Helical" evidence="9">
    <location>
        <begin position="324"/>
        <end position="346"/>
    </location>
</feature>
<dbReference type="InterPro" id="IPR000644">
    <property type="entry name" value="CBS_dom"/>
</dbReference>
<dbReference type="InterPro" id="IPR038076">
    <property type="entry name" value="MgtE_N_sf"/>
</dbReference>
<evidence type="ECO:0000256" key="4">
    <source>
        <dbReference type="ARBA" id="ARBA00022692"/>
    </source>
</evidence>
<dbReference type="PROSITE" id="PS51371">
    <property type="entry name" value="CBS"/>
    <property type="match status" value="2"/>
</dbReference>
<dbReference type="InterPro" id="IPR046342">
    <property type="entry name" value="CBS_dom_sf"/>
</dbReference>
<feature type="domain" description="CBS" evidence="10">
    <location>
        <begin position="143"/>
        <end position="205"/>
    </location>
</feature>
<dbReference type="Pfam" id="PF00571">
    <property type="entry name" value="CBS"/>
    <property type="match status" value="1"/>
</dbReference>
<dbReference type="InterPro" id="IPR006669">
    <property type="entry name" value="MgtE_transporter"/>
</dbReference>
<dbReference type="EMBL" id="FWXK01000012">
    <property type="protein sequence ID" value="SMC48985.1"/>
    <property type="molecule type" value="Genomic_DNA"/>
</dbReference>
<keyword evidence="9" id="KW-1003">Cell membrane</keyword>
<dbReference type="SUPFAM" id="SSF161093">
    <property type="entry name" value="MgtE membrane domain-like"/>
    <property type="match status" value="1"/>
</dbReference>
<dbReference type="GO" id="GO:0015095">
    <property type="term" value="F:magnesium ion transmembrane transporter activity"/>
    <property type="evidence" value="ECO:0007669"/>
    <property type="project" value="UniProtKB-UniRule"/>
</dbReference>
<evidence type="ECO:0000256" key="2">
    <source>
        <dbReference type="ARBA" id="ARBA00009749"/>
    </source>
</evidence>
<dbReference type="SMART" id="SM00116">
    <property type="entry name" value="CBS"/>
    <property type="match status" value="2"/>
</dbReference>
<keyword evidence="3 9" id="KW-0813">Transport</keyword>
<accession>A0A1W1ZKC0</accession>
<dbReference type="AlphaFoldDB" id="A0A1W1ZKC0"/>
<evidence type="ECO:0000313" key="11">
    <source>
        <dbReference type="EMBL" id="SMC48985.1"/>
    </source>
</evidence>
<feature type="domain" description="CBS" evidence="10">
    <location>
        <begin position="207"/>
        <end position="263"/>
    </location>
</feature>
<dbReference type="Gene3D" id="1.10.357.20">
    <property type="entry name" value="SLC41 divalent cation transporters, integral membrane domain"/>
    <property type="match status" value="1"/>
</dbReference>
<feature type="transmembrane region" description="Helical" evidence="9">
    <location>
        <begin position="367"/>
        <end position="390"/>
    </location>
</feature>
<evidence type="ECO:0000256" key="6">
    <source>
        <dbReference type="ARBA" id="ARBA00022989"/>
    </source>
</evidence>
<dbReference type="GO" id="GO:0046872">
    <property type="term" value="F:metal ion binding"/>
    <property type="evidence" value="ECO:0007669"/>
    <property type="project" value="UniProtKB-KW"/>
</dbReference>
<dbReference type="SMART" id="SM00924">
    <property type="entry name" value="MgtE_N"/>
    <property type="match status" value="1"/>
</dbReference>
<evidence type="ECO:0000256" key="7">
    <source>
        <dbReference type="ARBA" id="ARBA00023136"/>
    </source>
</evidence>
<evidence type="ECO:0000256" key="9">
    <source>
        <dbReference type="RuleBase" id="RU362011"/>
    </source>
</evidence>
<dbReference type="Proteomes" id="UP000243884">
    <property type="component" value="Unassembled WGS sequence"/>
</dbReference>
<feature type="transmembrane region" description="Helical" evidence="9">
    <location>
        <begin position="294"/>
        <end position="312"/>
    </location>
</feature>
<dbReference type="Gene3D" id="3.10.580.10">
    <property type="entry name" value="CBS-domain"/>
    <property type="match status" value="1"/>
</dbReference>